<organism evidence="2 3">
    <name type="scientific">Salisediminibacterium beveridgei</name>
    <dbReference type="NCBI Taxonomy" id="632773"/>
    <lineage>
        <taxon>Bacteria</taxon>
        <taxon>Bacillati</taxon>
        <taxon>Bacillota</taxon>
        <taxon>Bacilli</taxon>
        <taxon>Bacillales</taxon>
        <taxon>Bacillaceae</taxon>
        <taxon>Salisediminibacterium</taxon>
    </lineage>
</organism>
<sequence length="132" mass="14134">MFNNSSKQEKIKSDVTTVIAEDASFSGDIVMEASLHVDGTIQGKIECRGDVTIGPNGKVGSEIKARNLYVSGSVEGHVSVDETLHIHDSGKVSGDADMATIIIEENGRLNGTTKMRKKESEADVTILNQKSN</sequence>
<accession>A0A1D7QWH1</accession>
<dbReference type="KEGG" id="bbev:BBEV_2003"/>
<dbReference type="PANTHER" id="PTHR35024:SF4">
    <property type="entry name" value="POLYMER-FORMING CYTOSKELETAL PROTEIN"/>
    <property type="match status" value="1"/>
</dbReference>
<evidence type="ECO:0000313" key="2">
    <source>
        <dbReference type="EMBL" id="AOM83363.1"/>
    </source>
</evidence>
<gene>
    <name evidence="2" type="ORF">BBEV_2003</name>
</gene>
<evidence type="ECO:0000256" key="1">
    <source>
        <dbReference type="ARBA" id="ARBA00044755"/>
    </source>
</evidence>
<dbReference type="Proteomes" id="UP000094463">
    <property type="component" value="Chromosome"/>
</dbReference>
<reference evidence="2 3" key="1">
    <citation type="submission" date="2015-08" db="EMBL/GenBank/DDBJ databases">
        <title>The complete genome sequence of Bacillus beveridgei MLTeJB.</title>
        <authorList>
            <person name="Hanson T.E."/>
            <person name="Mesa C."/>
            <person name="Basesman S.M."/>
            <person name="Oremland R.S."/>
        </authorList>
    </citation>
    <scope>NUCLEOTIDE SEQUENCE [LARGE SCALE GENOMIC DNA]</scope>
    <source>
        <strain evidence="2 3">MLTeJB</strain>
    </source>
</reference>
<dbReference type="OrthoDB" id="9789407at2"/>
<dbReference type="PANTHER" id="PTHR35024">
    <property type="entry name" value="HYPOTHETICAL CYTOSOLIC PROTEIN"/>
    <property type="match status" value="1"/>
</dbReference>
<dbReference type="EMBL" id="CP012502">
    <property type="protein sequence ID" value="AOM83363.1"/>
    <property type="molecule type" value="Genomic_DNA"/>
</dbReference>
<comment type="similarity">
    <text evidence="1">Belongs to the bactofilin family.</text>
</comment>
<protein>
    <recommendedName>
        <fullName evidence="4">Protein CcmA, bactofilin family</fullName>
    </recommendedName>
</protein>
<dbReference type="AlphaFoldDB" id="A0A1D7QWH1"/>
<proteinExistence type="inferred from homology"/>
<evidence type="ECO:0000313" key="3">
    <source>
        <dbReference type="Proteomes" id="UP000094463"/>
    </source>
</evidence>
<name>A0A1D7QWH1_9BACI</name>
<dbReference type="STRING" id="632773.BBEV_2003"/>
<keyword evidence="3" id="KW-1185">Reference proteome</keyword>
<dbReference type="InterPro" id="IPR007607">
    <property type="entry name" value="BacA/B"/>
</dbReference>
<dbReference type="RefSeq" id="WP_069365354.1">
    <property type="nucleotide sequence ID" value="NZ_CP012502.1"/>
</dbReference>
<evidence type="ECO:0008006" key="4">
    <source>
        <dbReference type="Google" id="ProtNLM"/>
    </source>
</evidence>
<dbReference type="Pfam" id="PF04519">
    <property type="entry name" value="Bactofilin"/>
    <property type="match status" value="1"/>
</dbReference>